<evidence type="ECO:0008006" key="3">
    <source>
        <dbReference type="Google" id="ProtNLM"/>
    </source>
</evidence>
<organism evidence="1 2">
    <name type="scientific">Serratia proteamaculans</name>
    <dbReference type="NCBI Taxonomy" id="28151"/>
    <lineage>
        <taxon>Bacteria</taxon>
        <taxon>Pseudomonadati</taxon>
        <taxon>Pseudomonadota</taxon>
        <taxon>Gammaproteobacteria</taxon>
        <taxon>Enterobacterales</taxon>
        <taxon>Yersiniaceae</taxon>
        <taxon>Serratia</taxon>
    </lineage>
</organism>
<protein>
    <recommendedName>
        <fullName evidence="3">Gluconolaconase</fullName>
    </recommendedName>
</protein>
<gene>
    <name evidence="1" type="ORF">JKX24_06195</name>
</gene>
<accession>A0A7U0NC33</accession>
<dbReference type="AlphaFoldDB" id="A0A7U0NC33"/>
<dbReference type="SUPFAM" id="SSF63829">
    <property type="entry name" value="Calcium-dependent phosphotriesterase"/>
    <property type="match status" value="1"/>
</dbReference>
<dbReference type="Proteomes" id="UP000596176">
    <property type="component" value="Chromosome"/>
</dbReference>
<dbReference type="EMBL" id="CP068391">
    <property type="protein sequence ID" value="QQX55899.1"/>
    <property type="molecule type" value="Genomic_DNA"/>
</dbReference>
<sequence>MTLPPGALYPNGIARASDGTLYVGLVTSGRILRKRPNEDWETFFAGADTVFASTTLRLDEQHGLLWGNSPDFLPTGKTRAHRVFALNVPSATINRSLTLPEGGMGNDLVLAKDGTVYLTETKAGSIMRLRPGEDNFQILFRDKRLAGPEGIGAAGIVLLNDRIMAVANFGSGKLYTLSYGEATPQLTEILLPRTIENPDGMGMAPDGSLIVLENGIKSGQGRILRITDPDAAGMHSIEVIREGMESPVNLDITPQGCAFVTESRIRHRLLPGHEAEVPDSFRIYQLPLPLSAAN</sequence>
<proteinExistence type="predicted"/>
<reference evidence="1 2" key="1">
    <citation type="submission" date="2021-01" db="EMBL/GenBank/DDBJ databases">
        <title>Chromosome sequence of Serratia proteamaculans strain 94 rif-r, isolated from spoiled beef.</title>
        <authorList>
            <person name="Zaytseva Y.V."/>
            <person name="Iablokov S.N."/>
            <person name="Klyukina A."/>
        </authorList>
    </citation>
    <scope>NUCLEOTIDE SEQUENCE [LARGE SCALE GENOMIC DNA]</scope>
    <source>
        <strain evidence="1 2">94 rif-r</strain>
    </source>
</reference>
<dbReference type="Gene3D" id="2.120.10.30">
    <property type="entry name" value="TolB, C-terminal domain"/>
    <property type="match status" value="1"/>
</dbReference>
<dbReference type="InterPro" id="IPR011042">
    <property type="entry name" value="6-blade_b-propeller_TolB-like"/>
</dbReference>
<name>A0A7U0NC33_SERPR</name>
<evidence type="ECO:0000313" key="2">
    <source>
        <dbReference type="Proteomes" id="UP000596176"/>
    </source>
</evidence>
<evidence type="ECO:0000313" key="1">
    <source>
        <dbReference type="EMBL" id="QQX55899.1"/>
    </source>
</evidence>